<comment type="caution">
    <text evidence="1">The sequence shown here is derived from an EMBL/GenBank/DDBJ whole genome shotgun (WGS) entry which is preliminary data.</text>
</comment>
<dbReference type="Proteomes" id="UP000658656">
    <property type="component" value="Unassembled WGS sequence"/>
</dbReference>
<reference evidence="1" key="1">
    <citation type="journal article" date="2014" name="Int. J. Syst. Evol. Microbiol.">
        <title>Complete genome sequence of Corynebacterium casei LMG S-19264T (=DSM 44701T), isolated from a smear-ripened cheese.</title>
        <authorList>
            <consortium name="US DOE Joint Genome Institute (JGI-PGF)"/>
            <person name="Walter F."/>
            <person name="Albersmeier A."/>
            <person name="Kalinowski J."/>
            <person name="Ruckert C."/>
        </authorList>
    </citation>
    <scope>NUCLEOTIDE SEQUENCE</scope>
    <source>
        <strain evidence="1">CGMCC 4.7679</strain>
    </source>
</reference>
<accession>A0A8H9MD79</accession>
<dbReference type="SUPFAM" id="SSF69322">
    <property type="entry name" value="Tricorn protease domain 2"/>
    <property type="match status" value="1"/>
</dbReference>
<sequence length="396" mass="42768">MRVKTLLVLLAAVVLLAAAVTVVVVVKPFAGSSAADDGTYAYTTERELVVMRDRTVVSRVSRIFDLADPMHDKVVWTDDGQRVAVLSDTAIRQEDPQETELLWVDVRSGEQHRSPCPHCDDLAAAGGSSLLLMTWESESRSTFTTLDLADPAHPTPVAFPPAADSSYLRMFLTSGGGRLLTRQGVSGQRNTYFQRVELVRIGDPEGVAVGRFESNDYPVATASSGGDGGFAVAFRPAPGECVADFPVYLVDTAGHATKTDLSQAYPPGYVRGTQGGIEVHDLWWGRENRLYATISSWTCDEGKQAEDEKQVPVRPSSVWRLDGNRWVPDAGEGVTSAREIGPARMELAVPSCTGPRPPGADTDPAYCRTGPLYRAEDGRRDLVADHVLALSAPPRG</sequence>
<protein>
    <submittedName>
        <fullName evidence="1">Uncharacterized protein</fullName>
    </submittedName>
</protein>
<evidence type="ECO:0000313" key="2">
    <source>
        <dbReference type="Proteomes" id="UP000658656"/>
    </source>
</evidence>
<dbReference type="OrthoDB" id="3654908at2"/>
<dbReference type="RefSeq" id="WP_145934193.1">
    <property type="nucleotide sequence ID" value="NZ_BNAV01000003.1"/>
</dbReference>
<keyword evidence="2" id="KW-1185">Reference proteome</keyword>
<dbReference type="EMBL" id="BNAV01000003">
    <property type="protein sequence ID" value="GHF50059.1"/>
    <property type="molecule type" value="Genomic_DNA"/>
</dbReference>
<proteinExistence type="predicted"/>
<dbReference type="AlphaFoldDB" id="A0A8H9MD79"/>
<organism evidence="1 2">
    <name type="scientific">Amycolatopsis bartoniae</name>
    <dbReference type="NCBI Taxonomy" id="941986"/>
    <lineage>
        <taxon>Bacteria</taxon>
        <taxon>Bacillati</taxon>
        <taxon>Actinomycetota</taxon>
        <taxon>Actinomycetes</taxon>
        <taxon>Pseudonocardiales</taxon>
        <taxon>Pseudonocardiaceae</taxon>
        <taxon>Amycolatopsis</taxon>
    </lineage>
</organism>
<name>A0A8H9MD79_9PSEU</name>
<reference evidence="1" key="2">
    <citation type="submission" date="2020-09" db="EMBL/GenBank/DDBJ databases">
        <authorList>
            <person name="Sun Q."/>
            <person name="Zhou Y."/>
        </authorList>
    </citation>
    <scope>NUCLEOTIDE SEQUENCE</scope>
    <source>
        <strain evidence="1">CGMCC 4.7679</strain>
    </source>
</reference>
<gene>
    <name evidence="1" type="ORF">GCM10017566_23930</name>
</gene>
<evidence type="ECO:0000313" key="1">
    <source>
        <dbReference type="EMBL" id="GHF50059.1"/>
    </source>
</evidence>